<organism evidence="3 4">
    <name type="scientific">Campylobacter suis</name>
    <dbReference type="NCBI Taxonomy" id="2790657"/>
    <lineage>
        <taxon>Bacteria</taxon>
        <taxon>Pseudomonadati</taxon>
        <taxon>Campylobacterota</taxon>
        <taxon>Epsilonproteobacteria</taxon>
        <taxon>Campylobacterales</taxon>
        <taxon>Campylobacteraceae</taxon>
        <taxon>Campylobacter</taxon>
    </lineage>
</organism>
<dbReference type="InterPro" id="IPR004794">
    <property type="entry name" value="Eubact_RibD"/>
</dbReference>
<reference evidence="3 4" key="1">
    <citation type="submission" date="2020-11" db="EMBL/GenBank/DDBJ databases">
        <authorList>
            <person name="Peeters C."/>
        </authorList>
    </citation>
    <scope>NUCLEOTIDE SEQUENCE [LARGE SCALE GENOMIC DNA]</scope>
    <source>
        <strain evidence="3 4">LMG 8286</strain>
    </source>
</reference>
<dbReference type="CDD" id="cd01284">
    <property type="entry name" value="Riboflavin_deaminase-reductase"/>
    <property type="match status" value="1"/>
</dbReference>
<dbReference type="InterPro" id="IPR002125">
    <property type="entry name" value="CMP_dCMP_dom"/>
</dbReference>
<dbReference type="SUPFAM" id="SSF53927">
    <property type="entry name" value="Cytidine deaminase-like"/>
    <property type="match status" value="1"/>
</dbReference>
<dbReference type="SUPFAM" id="SSF53597">
    <property type="entry name" value="Dihydrofolate reductase-like"/>
    <property type="match status" value="1"/>
</dbReference>
<feature type="domain" description="CMP/dCMP-type deaminase" evidence="2">
    <location>
        <begin position="1"/>
        <end position="172"/>
    </location>
</feature>
<dbReference type="Gene3D" id="3.40.430.10">
    <property type="entry name" value="Dihydrofolate Reductase, subunit A"/>
    <property type="match status" value="1"/>
</dbReference>
<comment type="pathway">
    <text evidence="1">Cofactor biosynthesis; riboflavin biosynthesis.</text>
</comment>
<dbReference type="InterPro" id="IPR024072">
    <property type="entry name" value="DHFR-like_dom_sf"/>
</dbReference>
<accession>A0ABN7K1J7</accession>
<comment type="caution">
    <text evidence="3">The sequence shown here is derived from an EMBL/GenBank/DDBJ whole genome shotgun (WGS) entry which is preliminary data.</text>
</comment>
<evidence type="ECO:0000256" key="1">
    <source>
        <dbReference type="ARBA" id="ARBA00005104"/>
    </source>
</evidence>
<evidence type="ECO:0000313" key="4">
    <source>
        <dbReference type="Proteomes" id="UP000789359"/>
    </source>
</evidence>
<dbReference type="PROSITE" id="PS51747">
    <property type="entry name" value="CYT_DCMP_DEAMINASES_2"/>
    <property type="match status" value="1"/>
</dbReference>
<dbReference type="EMBL" id="CAJHOE010000001">
    <property type="protein sequence ID" value="CAD7286413.1"/>
    <property type="molecule type" value="Genomic_DNA"/>
</dbReference>
<proteinExistence type="predicted"/>
<gene>
    <name evidence="3" type="ORF">LMG8286_00244</name>
</gene>
<dbReference type="InterPro" id="IPR016193">
    <property type="entry name" value="Cytidine_deaminase-like"/>
</dbReference>
<sequence>MTDDFYMQLAINEAWKHQLLTYPNPAVGCVVLDKNGKILSISSHKKAGFMHAEPSAILQALCTISSEFASSFLREYQMSFELKSQNITQTLENENLDAKFCYDFILKNHSNLLKGASAYVTLEPCSHHGKTPPCASLIANLGFKRVVIANYDENEIASGGVKILKEAGVEVVCGVLSKLGSELLEPFMAWQSGNFSFFKIALSANGVATGGVISNQASRTHMHALRSVCDMLVISGNTVRIDRPTLDTRLTKDGKSPDILIYSRSKNFDKSIPLFGVKDRSVSISDSLKSAFDRGLVMFEGAQGLLNALPNEVKWVLVYQSSTLKNAQNLISERTFEPLHSVKFDDDTATWYRIR</sequence>
<protein>
    <recommendedName>
        <fullName evidence="2">CMP/dCMP-type deaminase domain-containing protein</fullName>
    </recommendedName>
</protein>
<dbReference type="Proteomes" id="UP000789359">
    <property type="component" value="Unassembled WGS sequence"/>
</dbReference>
<dbReference type="NCBIfam" id="TIGR00326">
    <property type="entry name" value="eubact_ribD"/>
    <property type="match status" value="1"/>
</dbReference>
<evidence type="ECO:0000259" key="2">
    <source>
        <dbReference type="PROSITE" id="PS51747"/>
    </source>
</evidence>
<keyword evidence="4" id="KW-1185">Reference proteome</keyword>
<dbReference type="Gene3D" id="3.40.140.10">
    <property type="entry name" value="Cytidine Deaminase, domain 2"/>
    <property type="match status" value="1"/>
</dbReference>
<dbReference type="Pfam" id="PF00383">
    <property type="entry name" value="dCMP_cyt_deam_1"/>
    <property type="match status" value="1"/>
</dbReference>
<dbReference type="RefSeq" id="WP_230056048.1">
    <property type="nucleotide sequence ID" value="NZ_CAJHOE010000001.1"/>
</dbReference>
<evidence type="ECO:0000313" key="3">
    <source>
        <dbReference type="EMBL" id="CAD7286413.1"/>
    </source>
</evidence>
<name>A0ABN7K1J7_9BACT</name>